<accession>U5U8C3</accession>
<organism evidence="6">
    <name type="scientific">Chlorella sp. ArM0029B</name>
    <dbReference type="NCBI Taxonomy" id="1415603"/>
    <lineage>
        <taxon>Eukaryota</taxon>
        <taxon>Viridiplantae</taxon>
        <taxon>Chlorophyta</taxon>
        <taxon>core chlorophytes</taxon>
        <taxon>Trebouxiophyceae</taxon>
        <taxon>Chlorellales</taxon>
        <taxon>Chlorellaceae</taxon>
        <taxon>Chlorella clade</taxon>
        <taxon>Chlorella</taxon>
    </lineage>
</organism>
<reference evidence="6" key="1">
    <citation type="journal article" date="2014" name="BMC Genomics">
        <title>Plastid and mitochondrion genomic sequences from Arctic Chlorella sp. ArM0029B.</title>
        <authorList>
            <person name="Jeong H."/>
            <person name="Lim J.M."/>
            <person name="Park J."/>
            <person name="Sim Y.M."/>
            <person name="Choi H.G."/>
            <person name="Lee J."/>
            <person name="Jeong W.J."/>
        </authorList>
    </citation>
    <scope>NUCLEOTIDE SEQUENCE</scope>
    <source>
        <strain evidence="6">ArM0029B</strain>
    </source>
</reference>
<geneLocation type="chloroplast" evidence="6"/>
<dbReference type="GO" id="GO:0008033">
    <property type="term" value="P:tRNA processing"/>
    <property type="evidence" value="ECO:0007669"/>
    <property type="project" value="UniProtKB-KW"/>
</dbReference>
<keyword evidence="4" id="KW-0067">ATP-binding</keyword>
<keyword evidence="3" id="KW-0547">Nucleotide-binding</keyword>
<dbReference type="InterPro" id="IPR011063">
    <property type="entry name" value="TilS/TtcA_N"/>
</dbReference>
<dbReference type="Gene3D" id="3.40.50.620">
    <property type="entry name" value="HUPs"/>
    <property type="match status" value="2"/>
</dbReference>
<evidence type="ECO:0000256" key="3">
    <source>
        <dbReference type="ARBA" id="ARBA00022741"/>
    </source>
</evidence>
<dbReference type="GO" id="GO:0016879">
    <property type="term" value="F:ligase activity, forming carbon-nitrogen bonds"/>
    <property type="evidence" value="ECO:0007669"/>
    <property type="project" value="InterPro"/>
</dbReference>
<protein>
    <submittedName>
        <fullName evidence="6">tRNA-Ile lysidine synthase</fullName>
    </submittedName>
</protein>
<dbReference type="InterPro" id="IPR014729">
    <property type="entry name" value="Rossmann-like_a/b/a_fold"/>
</dbReference>
<dbReference type="PANTHER" id="PTHR43033">
    <property type="entry name" value="TRNA(ILE)-LYSIDINE SYNTHASE-RELATED"/>
    <property type="match status" value="1"/>
</dbReference>
<keyword evidence="1" id="KW-0436">Ligase</keyword>
<dbReference type="AlphaFoldDB" id="U5U8C3"/>
<sequence length="626" mass="73464">MKKFLDFTPTDITEKKVSRMISPKSSVLVPISFFQQIWPQKLGFWGRKNEIFNKQAISTKKKQFRVVSSKKMELLKVQSSFLCTISGGQDSILTFFLLLHTKKIECLKILYCQHLWQIKNFFSARLIFQITYLVKVPYTLVLPQKLVKTENESREWRKKVFCRFSQLEQILTTLTGHTQTDNFEKNLNNLFRGTSPAGLISFNFLNSPNTVGLFFSTINFTRYFFTKAEKPINFHQKFLFQNKLKNRIIDQIDPENEILGGEISPNIALNSEVGKPELKLYLVDNFIQFSNFKTDNVKTKDPITTVCNQKQRFCSKQRLTFQFLNPLNPFSKFPIVSLNLVKQQKHLINRFPLISKGFRQKLASFPKPGRFGITCSKKKTTKKVDSIINRLKSFSFFDSTKNLPKTKTNTNSKQKKSCSFCFSSQFLRLQVNLLRPLDKISRFSISKFVNLYNLPLLIDITNFSSSFSRNKIRHQLIPFIRSLIHLNVEYLVINFLKMISQEHQDTEKGIQELSFIYKILTLRFSIKRTEFAPSLNLEILRRTLKRKKPTGLKKHLEGYLVTMQARPNLSDWVEKYSIKALLKKNLELKARTLLQKFFFDYKNVNLSYPQILKLHDFYCRKNKKTV</sequence>
<evidence type="ECO:0000256" key="1">
    <source>
        <dbReference type="ARBA" id="ARBA00022598"/>
    </source>
</evidence>
<dbReference type="Pfam" id="PF01171">
    <property type="entry name" value="ATP_bind_3"/>
    <property type="match status" value="1"/>
</dbReference>
<dbReference type="PANTHER" id="PTHR43033:SF1">
    <property type="entry name" value="TRNA(ILE)-LYSIDINE SYNTHASE-RELATED"/>
    <property type="match status" value="1"/>
</dbReference>
<dbReference type="EMBL" id="KF554427">
    <property type="protein sequence ID" value="AGZ19362.1"/>
    <property type="molecule type" value="Genomic_DNA"/>
</dbReference>
<evidence type="ECO:0000313" key="6">
    <source>
        <dbReference type="EMBL" id="AGZ19362.1"/>
    </source>
</evidence>
<evidence type="ECO:0000259" key="5">
    <source>
        <dbReference type="Pfam" id="PF01171"/>
    </source>
</evidence>
<feature type="domain" description="tRNA(Ile)-lysidine/2-thiocytidine synthase N-terminal" evidence="5">
    <location>
        <begin position="81"/>
        <end position="207"/>
    </location>
</feature>
<keyword evidence="2" id="KW-0819">tRNA processing</keyword>
<proteinExistence type="predicted"/>
<keyword evidence="6" id="KW-0934">Plastid</keyword>
<keyword evidence="6" id="KW-0150">Chloroplast</keyword>
<dbReference type="SUPFAM" id="SSF52402">
    <property type="entry name" value="Adenine nucleotide alpha hydrolases-like"/>
    <property type="match status" value="2"/>
</dbReference>
<dbReference type="GO" id="GO:0005524">
    <property type="term" value="F:ATP binding"/>
    <property type="evidence" value="ECO:0007669"/>
    <property type="project" value="UniProtKB-KW"/>
</dbReference>
<evidence type="ECO:0000256" key="4">
    <source>
        <dbReference type="ARBA" id="ARBA00022840"/>
    </source>
</evidence>
<evidence type="ECO:0000256" key="2">
    <source>
        <dbReference type="ARBA" id="ARBA00022694"/>
    </source>
</evidence>
<dbReference type="InterPro" id="IPR012094">
    <property type="entry name" value="tRNA_Ile_lys_synt"/>
</dbReference>
<gene>
    <name evidence="6" type="primary">tilS</name>
    <name evidence="6" type="ORF">CH29B_p087</name>
</gene>
<name>U5U8C3_9CHLO</name>